<evidence type="ECO:0000313" key="5">
    <source>
        <dbReference type="Proteomes" id="UP000293902"/>
    </source>
</evidence>
<dbReference type="Pfam" id="PF00107">
    <property type="entry name" value="ADH_zinc_N"/>
    <property type="match status" value="1"/>
</dbReference>
<name>A0A328FHL2_9BACT</name>
<dbReference type="Gene3D" id="3.90.180.10">
    <property type="entry name" value="Medium-chain alcohol dehydrogenases, catalytic domain"/>
    <property type="match status" value="1"/>
</dbReference>
<dbReference type="InterPro" id="IPR020843">
    <property type="entry name" value="ER"/>
</dbReference>
<reference evidence="3 4" key="1">
    <citation type="submission" date="2018-06" db="EMBL/GenBank/DDBJ databases">
        <title>Complete Genome Sequence of Desulfobacter hydrogenophilus (DSM3380).</title>
        <authorList>
            <person name="Marietou A."/>
            <person name="Schreiber L."/>
            <person name="Marshall I."/>
            <person name="Jorgensen B."/>
        </authorList>
    </citation>
    <scope>NUCLEOTIDE SEQUENCE [LARGE SCALE GENOMIC DNA]</scope>
    <source>
        <strain evidence="3 4">DSM 3380</strain>
    </source>
</reference>
<sequence length="332" mass="35450">MEKSFKAMVVSEAGNKQYRRAIVQRQIKDLPEGDVLVRVYYSSLNYKDALSASGNRGVTRKYPHTPGIDAAGVVEKSTDSTFQVGDEVIVTSYDLGMNTAGGFGQYIRVPAGWVVPLPDGLSLRQAMCYGTAGFTAALSILQLVNHGVLPEHGDILVSGATGGVGSIAVPILAKQGYTVVAVNGATDQSDYLKSIGAQRIISIEDAVDTSGRPMLAARWAGSVDVVGGDLLTTTIKSMNANGVVTTCGNIASPDLPINVFPFILRGVTLVGIDSQNCPMAVRQKAWDKLSREWQVTQIETVVEEITLDELDQRIGKMLTRGSKGRAIVNMQS</sequence>
<dbReference type="Gene3D" id="3.40.50.720">
    <property type="entry name" value="NAD(P)-binding Rossmann-like Domain"/>
    <property type="match status" value="1"/>
</dbReference>
<dbReference type="InterPro" id="IPR014188">
    <property type="entry name" value="Acrylyl-CoA_reductase_AcuI"/>
</dbReference>
<dbReference type="EMBL" id="QLNI01000014">
    <property type="protein sequence ID" value="RAM02485.1"/>
    <property type="molecule type" value="Genomic_DNA"/>
</dbReference>
<dbReference type="SUPFAM" id="SSF50129">
    <property type="entry name" value="GroES-like"/>
    <property type="match status" value="1"/>
</dbReference>
<dbReference type="Proteomes" id="UP000293902">
    <property type="component" value="Chromosome"/>
</dbReference>
<dbReference type="InterPro" id="IPR013154">
    <property type="entry name" value="ADH-like_N"/>
</dbReference>
<dbReference type="OrthoDB" id="9782155at2"/>
<dbReference type="Pfam" id="PF08240">
    <property type="entry name" value="ADH_N"/>
    <property type="match status" value="1"/>
</dbReference>
<evidence type="ECO:0000313" key="3">
    <source>
        <dbReference type="EMBL" id="RAM02485.1"/>
    </source>
</evidence>
<dbReference type="InterPro" id="IPR051397">
    <property type="entry name" value="Zn-ADH-like_protein"/>
</dbReference>
<dbReference type="PANTHER" id="PTHR43677">
    <property type="entry name" value="SHORT-CHAIN DEHYDROGENASE/REDUCTASE"/>
    <property type="match status" value="1"/>
</dbReference>
<feature type="domain" description="Enoyl reductase (ER)" evidence="1">
    <location>
        <begin position="19"/>
        <end position="328"/>
    </location>
</feature>
<keyword evidence="2" id="KW-0560">Oxidoreductase</keyword>
<dbReference type="GO" id="GO:0043958">
    <property type="term" value="F:acryloyl-CoA reductase (NADH) activity"/>
    <property type="evidence" value="ECO:0007669"/>
    <property type="project" value="UniProtKB-EC"/>
</dbReference>
<dbReference type="PANTHER" id="PTHR43677:SF1">
    <property type="entry name" value="ACRYLYL-COA REDUCTASE ACUI-RELATED"/>
    <property type="match status" value="1"/>
</dbReference>
<accession>A0A328FHL2</accession>
<dbReference type="CDD" id="cd05280">
    <property type="entry name" value="MDR_yhdh_yhfp"/>
    <property type="match status" value="1"/>
</dbReference>
<proteinExistence type="predicted"/>
<dbReference type="AlphaFoldDB" id="A0A328FHL2"/>
<dbReference type="InterPro" id="IPR036291">
    <property type="entry name" value="NAD(P)-bd_dom_sf"/>
</dbReference>
<dbReference type="NCBIfam" id="TIGR02823">
    <property type="entry name" value="oxido_YhdH"/>
    <property type="match status" value="1"/>
</dbReference>
<dbReference type="SUPFAM" id="SSF51735">
    <property type="entry name" value="NAD(P)-binding Rossmann-fold domains"/>
    <property type="match status" value="1"/>
</dbReference>
<dbReference type="EMBL" id="CP036313">
    <property type="protein sequence ID" value="QBH15408.1"/>
    <property type="molecule type" value="Genomic_DNA"/>
</dbReference>
<organism evidence="3 4">
    <name type="scientific">Desulfobacter hydrogenophilus</name>
    <dbReference type="NCBI Taxonomy" id="2291"/>
    <lineage>
        <taxon>Bacteria</taxon>
        <taxon>Pseudomonadati</taxon>
        <taxon>Thermodesulfobacteriota</taxon>
        <taxon>Desulfobacteria</taxon>
        <taxon>Desulfobacterales</taxon>
        <taxon>Desulfobacteraceae</taxon>
        <taxon>Desulfobacter</taxon>
    </lineage>
</organism>
<evidence type="ECO:0000313" key="2">
    <source>
        <dbReference type="EMBL" id="QBH15408.1"/>
    </source>
</evidence>
<dbReference type="InterPro" id="IPR013149">
    <property type="entry name" value="ADH-like_C"/>
</dbReference>
<gene>
    <name evidence="3" type="ORF">DO021_08435</name>
    <name evidence="2" type="ORF">EYB58_22390</name>
</gene>
<dbReference type="SMART" id="SM00829">
    <property type="entry name" value="PKS_ER"/>
    <property type="match status" value="1"/>
</dbReference>
<dbReference type="RefSeq" id="WP_111955631.1">
    <property type="nucleotide sequence ID" value="NZ_CP036313.1"/>
</dbReference>
<evidence type="ECO:0000313" key="4">
    <source>
        <dbReference type="Proteomes" id="UP000248798"/>
    </source>
</evidence>
<evidence type="ECO:0000259" key="1">
    <source>
        <dbReference type="SMART" id="SM00829"/>
    </source>
</evidence>
<keyword evidence="5" id="KW-1185">Reference proteome</keyword>
<reference evidence="2 5" key="2">
    <citation type="submission" date="2019-02" db="EMBL/GenBank/DDBJ databases">
        <title>Complete genome sequence of Desulfobacter hydrogenophilus AcRS1.</title>
        <authorList>
            <person name="Marietou A."/>
            <person name="Lund M.B."/>
            <person name="Marshall I.P.G."/>
            <person name="Schreiber L."/>
            <person name="Jorgensen B."/>
        </authorList>
    </citation>
    <scope>NUCLEOTIDE SEQUENCE [LARGE SCALE GENOMIC DNA]</scope>
    <source>
        <strain evidence="2 5">AcRS1</strain>
    </source>
</reference>
<protein>
    <submittedName>
        <fullName evidence="2">Acryloyl-CoA reductase</fullName>
        <ecNumber evidence="2">1.3.1.95</ecNumber>
    </submittedName>
    <submittedName>
        <fullName evidence="3">Oxidoreductase</fullName>
    </submittedName>
</protein>
<dbReference type="GO" id="GO:0043957">
    <property type="term" value="F:acryloyl-CoA reductase (NADPH) activity"/>
    <property type="evidence" value="ECO:0007669"/>
    <property type="project" value="TreeGrafter"/>
</dbReference>
<dbReference type="InterPro" id="IPR011032">
    <property type="entry name" value="GroES-like_sf"/>
</dbReference>
<dbReference type="EC" id="1.3.1.95" evidence="2"/>
<dbReference type="Proteomes" id="UP000248798">
    <property type="component" value="Unassembled WGS sequence"/>
</dbReference>